<dbReference type="Proteomes" id="UP000070598">
    <property type="component" value="Unassembled WGS sequence"/>
</dbReference>
<keyword evidence="4 7" id="KW-1133">Transmembrane helix</keyword>
<comment type="caution">
    <text evidence="9">The sequence shown here is derived from an EMBL/GenBank/DDBJ whole genome shotgun (WGS) entry which is preliminary data.</text>
</comment>
<evidence type="ECO:0000256" key="1">
    <source>
        <dbReference type="ARBA" id="ARBA00004651"/>
    </source>
</evidence>
<reference evidence="9 12" key="2">
    <citation type="submission" date="2015-02" db="EMBL/GenBank/DDBJ databases">
        <title>Physiological reanalysis, assessment of diazotrophy, and genome sequences of multiple isolates of Streptomyces thermoautotrophicus.</title>
        <authorList>
            <person name="MacKellar D.C."/>
            <person name="Lieber L."/>
            <person name="Norman J."/>
            <person name="Bolger A."/>
            <person name="Tobin C."/>
            <person name="Murray J.W."/>
            <person name="Prell J."/>
        </authorList>
    </citation>
    <scope>NUCLEOTIDE SEQUENCE [LARGE SCALE GENOMIC DNA]</scope>
    <source>
        <strain evidence="9 12">UBT1</strain>
    </source>
</reference>
<dbReference type="Proteomes" id="UP000070659">
    <property type="component" value="Unassembled WGS sequence"/>
</dbReference>
<dbReference type="PANTHER" id="PTHR36115:SF6">
    <property type="entry name" value="PROLINE-RICH ANTIGEN HOMOLOG"/>
    <property type="match status" value="1"/>
</dbReference>
<feature type="compositionally biased region" description="Low complexity" evidence="6">
    <location>
        <begin position="19"/>
        <end position="28"/>
    </location>
</feature>
<gene>
    <name evidence="9" type="ORF">TH66_21170</name>
    <name evidence="10" type="ORF">TR74_04510</name>
</gene>
<proteinExistence type="predicted"/>
<evidence type="ECO:0000313" key="9">
    <source>
        <dbReference type="EMBL" id="KWW97901.1"/>
    </source>
</evidence>
<organism evidence="9 12">
    <name type="scientific">Carbonactinospora thermoautotrophica</name>
    <dbReference type="NCBI Taxonomy" id="1469144"/>
    <lineage>
        <taxon>Bacteria</taxon>
        <taxon>Bacillati</taxon>
        <taxon>Actinomycetota</taxon>
        <taxon>Actinomycetes</taxon>
        <taxon>Kitasatosporales</taxon>
        <taxon>Carbonactinosporaceae</taxon>
        <taxon>Carbonactinospora</taxon>
    </lineage>
</organism>
<evidence type="ECO:0000259" key="8">
    <source>
        <dbReference type="Pfam" id="PF06271"/>
    </source>
</evidence>
<feature type="region of interest" description="Disordered" evidence="6">
    <location>
        <begin position="1"/>
        <end position="28"/>
    </location>
</feature>
<accession>A0A132MKH9</accession>
<reference evidence="11" key="1">
    <citation type="submission" date="2015-02" db="EMBL/GenBank/DDBJ databases">
        <title>Physiological reanalysis, assessment of diazotrophy, and genome sequences of multiple isolates of Streptomyces thermoautotrophicus.</title>
        <authorList>
            <person name="MacKellar D.C."/>
            <person name="Lieber L."/>
            <person name="Norman J."/>
            <person name="Bolger A."/>
            <person name="Tobin C."/>
            <person name="Murray J.W."/>
            <person name="Friesen M."/>
            <person name="Prell J."/>
        </authorList>
    </citation>
    <scope>NUCLEOTIDE SEQUENCE [LARGE SCALE GENOMIC DNA]</scope>
    <source>
        <strain evidence="11">UBT1</strain>
    </source>
</reference>
<evidence type="ECO:0000256" key="4">
    <source>
        <dbReference type="ARBA" id="ARBA00022989"/>
    </source>
</evidence>
<dbReference type="InterPro" id="IPR051791">
    <property type="entry name" value="Pra-immunoreactive"/>
</dbReference>
<evidence type="ECO:0000256" key="3">
    <source>
        <dbReference type="ARBA" id="ARBA00022692"/>
    </source>
</evidence>
<feature type="transmembrane region" description="Helical" evidence="7">
    <location>
        <begin position="89"/>
        <end position="112"/>
    </location>
</feature>
<dbReference type="PANTHER" id="PTHR36115">
    <property type="entry name" value="PROLINE-RICH ANTIGEN HOMOLOG-RELATED"/>
    <property type="match status" value="1"/>
</dbReference>
<keyword evidence="2" id="KW-1003">Cell membrane</keyword>
<dbReference type="GO" id="GO:0005886">
    <property type="term" value="C:plasma membrane"/>
    <property type="evidence" value="ECO:0007669"/>
    <property type="project" value="UniProtKB-SubCell"/>
</dbReference>
<dbReference type="InterPro" id="IPR010432">
    <property type="entry name" value="RDD"/>
</dbReference>
<feature type="transmembrane region" description="Helical" evidence="7">
    <location>
        <begin position="118"/>
        <end position="140"/>
    </location>
</feature>
<dbReference type="AlphaFoldDB" id="A0A132MKH9"/>
<evidence type="ECO:0000256" key="5">
    <source>
        <dbReference type="ARBA" id="ARBA00023136"/>
    </source>
</evidence>
<evidence type="ECO:0000313" key="12">
    <source>
        <dbReference type="Proteomes" id="UP000070659"/>
    </source>
</evidence>
<feature type="domain" description="RDD" evidence="8">
    <location>
        <begin position="80"/>
        <end position="211"/>
    </location>
</feature>
<comment type="subcellular location">
    <subcellularLocation>
        <location evidence="1">Cell membrane</location>
        <topology evidence="1">Multi-pass membrane protein</topology>
    </subcellularLocation>
</comment>
<dbReference type="Pfam" id="PF06271">
    <property type="entry name" value="RDD"/>
    <property type="match status" value="1"/>
</dbReference>
<name>A0A132MKH9_9ACTN</name>
<keyword evidence="3 7" id="KW-0812">Transmembrane</keyword>
<evidence type="ECO:0000313" key="11">
    <source>
        <dbReference type="Proteomes" id="UP000070598"/>
    </source>
</evidence>
<evidence type="ECO:0000256" key="2">
    <source>
        <dbReference type="ARBA" id="ARBA00022475"/>
    </source>
</evidence>
<evidence type="ECO:0000313" key="10">
    <source>
        <dbReference type="EMBL" id="KWX10286.1"/>
    </source>
</evidence>
<dbReference type="EMBL" id="JYIK01000547">
    <property type="protein sequence ID" value="KWX10286.1"/>
    <property type="molecule type" value="Genomic_DNA"/>
</dbReference>
<dbReference type="PATRIC" id="fig|1469144.8.peg.861"/>
<evidence type="ECO:0000256" key="6">
    <source>
        <dbReference type="SAM" id="MobiDB-lite"/>
    </source>
</evidence>
<evidence type="ECO:0000256" key="7">
    <source>
        <dbReference type="SAM" id="Phobius"/>
    </source>
</evidence>
<keyword evidence="5 7" id="KW-0472">Membrane</keyword>
<protein>
    <recommendedName>
        <fullName evidence="8">RDD domain-containing protein</fullName>
    </recommendedName>
</protein>
<dbReference type="EMBL" id="JYIJ01000019">
    <property type="protein sequence ID" value="KWW97901.1"/>
    <property type="molecule type" value="Genomic_DNA"/>
</dbReference>
<dbReference type="RefSeq" id="WP_067071629.1">
    <property type="nucleotide sequence ID" value="NZ_JYIJ01000019.1"/>
</dbReference>
<sequence>MTTPNDPYGGQPGYGQQPGYGYPQQSQQGYQGYDQYAYPQQGYPQQYPQQGYDQSAYQQQYGYQQGYPQQGYGYGQPELAHWGLRVGSALIDGLITGAPYTVFYIIGGIIAASAQSGGVAVIGLLLTFIGWVGSIGLLIWNLVRQGSTGQTIGKKVIGTRLVREDTGQPVGAGLSIGRYFLHFVDSVACGIGYLWPLWDEKRQTLADKIAKTVVVKG</sequence>